<dbReference type="EMBL" id="JACSPR010000001">
    <property type="protein sequence ID" value="MBD8028987.1"/>
    <property type="molecule type" value="Genomic_DNA"/>
</dbReference>
<evidence type="ECO:0000313" key="11">
    <source>
        <dbReference type="Proteomes" id="UP000650224"/>
    </source>
</evidence>
<reference evidence="10 11" key="1">
    <citation type="submission" date="2020-08" db="EMBL/GenBank/DDBJ databases">
        <title>A Genomic Blueprint of the Chicken Gut Microbiome.</title>
        <authorList>
            <person name="Gilroy R."/>
            <person name="Ravi A."/>
            <person name="Getino M."/>
            <person name="Pursley I."/>
            <person name="Horton D.L."/>
            <person name="Alikhan N.-F."/>
            <person name="Baker D."/>
            <person name="Gharbi K."/>
            <person name="Hall N."/>
            <person name="Watson M."/>
            <person name="Adriaenssens E.M."/>
            <person name="Foster-Nyarko E."/>
            <person name="Jarju S."/>
            <person name="Secka A."/>
            <person name="Antonio M."/>
            <person name="Oren A."/>
            <person name="Chaudhuri R."/>
            <person name="La Ragione R.M."/>
            <person name="Hildebrand F."/>
            <person name="Pallen M.J."/>
        </authorList>
    </citation>
    <scope>NUCLEOTIDE SEQUENCE [LARGE SCALE GENOMIC DNA]</scope>
    <source>
        <strain evidence="10 11">Sa1YVA5</strain>
    </source>
</reference>
<dbReference type="Pfam" id="PF02080">
    <property type="entry name" value="TrkA_C"/>
    <property type="match status" value="1"/>
</dbReference>
<comment type="similarity">
    <text evidence="2">Belongs to the AAE transporter (TC 2.A.81) family.</text>
</comment>
<feature type="transmembrane region" description="Helical" evidence="8">
    <location>
        <begin position="457"/>
        <end position="477"/>
    </location>
</feature>
<feature type="domain" description="RCK C-terminal" evidence="9">
    <location>
        <begin position="190"/>
        <end position="272"/>
    </location>
</feature>
<dbReference type="NCBIfam" id="TIGR01625">
    <property type="entry name" value="YidE_YbjL_dupl"/>
    <property type="match status" value="2"/>
</dbReference>
<feature type="transmembrane region" description="Helical" evidence="8">
    <location>
        <begin position="389"/>
        <end position="409"/>
    </location>
</feature>
<keyword evidence="11" id="KW-1185">Reference proteome</keyword>
<evidence type="ECO:0000256" key="7">
    <source>
        <dbReference type="ARBA" id="ARBA00023136"/>
    </source>
</evidence>
<comment type="subcellular location">
    <subcellularLocation>
        <location evidence="1">Cell membrane</location>
        <topology evidence="1">Multi-pass membrane protein</topology>
    </subcellularLocation>
</comment>
<organism evidence="10 11">
    <name type="scientific">Corynebacterium gallinarum</name>
    <dbReference type="NCBI Taxonomy" id="2762214"/>
    <lineage>
        <taxon>Bacteria</taxon>
        <taxon>Bacillati</taxon>
        <taxon>Actinomycetota</taxon>
        <taxon>Actinomycetes</taxon>
        <taxon>Mycobacteriales</taxon>
        <taxon>Corynebacteriaceae</taxon>
        <taxon>Corynebacterium</taxon>
    </lineage>
</organism>
<comment type="caution">
    <text evidence="10">The sequence shown here is derived from an EMBL/GenBank/DDBJ whole genome shotgun (WGS) entry which is preliminary data.</text>
</comment>
<dbReference type="Pfam" id="PF06826">
    <property type="entry name" value="Asp-Al_Ex"/>
    <property type="match status" value="2"/>
</dbReference>
<dbReference type="PANTHER" id="PTHR30445">
    <property type="entry name" value="K(+)_H(+) ANTIPORTER SUBUNIT KHTT"/>
    <property type="match status" value="1"/>
</dbReference>
<dbReference type="GO" id="GO:0006813">
    <property type="term" value="P:potassium ion transport"/>
    <property type="evidence" value="ECO:0007669"/>
    <property type="project" value="InterPro"/>
</dbReference>
<name>A0A8I0HN48_9CORY</name>
<gene>
    <name evidence="10" type="ORF">H9627_01355</name>
</gene>
<keyword evidence="7 8" id="KW-0472">Membrane</keyword>
<dbReference type="Gene3D" id="3.30.70.1450">
    <property type="entry name" value="Regulator of K+ conductance, C-terminal domain"/>
    <property type="match status" value="1"/>
</dbReference>
<feature type="transmembrane region" description="Helical" evidence="8">
    <location>
        <begin position="30"/>
        <end position="47"/>
    </location>
</feature>
<dbReference type="InterPro" id="IPR050144">
    <property type="entry name" value="AAE_transporter"/>
</dbReference>
<proteinExistence type="inferred from homology"/>
<evidence type="ECO:0000256" key="5">
    <source>
        <dbReference type="ARBA" id="ARBA00022692"/>
    </source>
</evidence>
<dbReference type="RefSeq" id="WP_191732229.1">
    <property type="nucleotide sequence ID" value="NZ_JACSPR010000001.1"/>
</dbReference>
<keyword evidence="4" id="KW-1003">Cell membrane</keyword>
<dbReference type="PANTHER" id="PTHR30445:SF3">
    <property type="entry name" value="TRANSPORT PROTEIN YIDE-RELATED"/>
    <property type="match status" value="1"/>
</dbReference>
<dbReference type="PROSITE" id="PS51202">
    <property type="entry name" value="RCK_C"/>
    <property type="match status" value="2"/>
</dbReference>
<evidence type="ECO:0000256" key="6">
    <source>
        <dbReference type="ARBA" id="ARBA00022989"/>
    </source>
</evidence>
<evidence type="ECO:0000256" key="1">
    <source>
        <dbReference type="ARBA" id="ARBA00004651"/>
    </source>
</evidence>
<dbReference type="InterPro" id="IPR006512">
    <property type="entry name" value="YidE_YbjL"/>
</dbReference>
<dbReference type="GO" id="GO:0008324">
    <property type="term" value="F:monoatomic cation transmembrane transporter activity"/>
    <property type="evidence" value="ECO:0007669"/>
    <property type="project" value="InterPro"/>
</dbReference>
<protein>
    <submittedName>
        <fullName evidence="10">Transporter</fullName>
    </submittedName>
</protein>
<accession>A0A8I0HN48</accession>
<feature type="transmembrane region" description="Helical" evidence="8">
    <location>
        <begin position="430"/>
        <end position="451"/>
    </location>
</feature>
<keyword evidence="3" id="KW-0813">Transport</keyword>
<evidence type="ECO:0000313" key="10">
    <source>
        <dbReference type="EMBL" id="MBD8028987.1"/>
    </source>
</evidence>
<feature type="transmembrane region" description="Helical" evidence="8">
    <location>
        <begin position="6"/>
        <end position="23"/>
    </location>
</feature>
<evidence type="ECO:0000256" key="4">
    <source>
        <dbReference type="ARBA" id="ARBA00022475"/>
    </source>
</evidence>
<evidence type="ECO:0000256" key="3">
    <source>
        <dbReference type="ARBA" id="ARBA00022448"/>
    </source>
</evidence>
<feature type="transmembrane region" description="Helical" evidence="8">
    <location>
        <begin position="162"/>
        <end position="182"/>
    </location>
</feature>
<sequence length="542" mass="57642">MSLFVENQLLALVAIMGIGLLLGRIRIFGFRLGVAAVLFVGLAFSTIEPGITVPPLIYVVGLALFVYTIGLEAGRDFFRSLRSTGLRNNGLALGAIIVTTATAWVVIKALDLVPATGAGMLTGALTNTPAMAAVVDALPSLIDDNATDTARILELPVVAYSLTYPLGVLVVILTIAVCGGLFKVNHQKEARDAGVAVQELTGRRVRVTRDDLPAISNIPELLELEVIVSRVERRGQHDQFIPEEGDRTRLGDILTVVGSDDELERAEGLLGEFVDGHPYSDIDLDYRRIFVSDESIVGVPLSKLRNRIPGMLITRIRRGDTDLIAHPDMTLQLGDLVRVVAPAERITEATHIFGDSYRRLADFNLVPLVVGLTFGVLVGMMEFPLPGGGALSLGNAGGPLLVALLLGAMGRTGKVVWQIPYSANLALRQLGITMFLAAIGTTAGAGFRSALSDPASLMIIGVGALLTLVISLLVLIIGHKVMRIPFGETAGILAGTQTHPAVLSYISEASRNELPAIGYTSVYPLAMVAKIIAAQVLLFLLI</sequence>
<dbReference type="Proteomes" id="UP000650224">
    <property type="component" value="Unassembled WGS sequence"/>
</dbReference>
<dbReference type="SUPFAM" id="SSF116726">
    <property type="entry name" value="TrkA C-terminal domain-like"/>
    <property type="match status" value="1"/>
</dbReference>
<feature type="transmembrane region" description="Helical" evidence="8">
    <location>
        <begin position="365"/>
        <end position="383"/>
    </location>
</feature>
<keyword evidence="6 8" id="KW-1133">Transmembrane helix</keyword>
<dbReference type="InterPro" id="IPR036721">
    <property type="entry name" value="RCK_C_sf"/>
</dbReference>
<evidence type="ECO:0000256" key="8">
    <source>
        <dbReference type="SAM" id="Phobius"/>
    </source>
</evidence>
<feature type="transmembrane region" description="Helical" evidence="8">
    <location>
        <begin position="521"/>
        <end position="541"/>
    </location>
</feature>
<dbReference type="AlphaFoldDB" id="A0A8I0HN48"/>
<feature type="domain" description="RCK C-terminal" evidence="9">
    <location>
        <begin position="274"/>
        <end position="355"/>
    </location>
</feature>
<feature type="transmembrane region" description="Helical" evidence="8">
    <location>
        <begin position="53"/>
        <end position="70"/>
    </location>
</feature>
<keyword evidence="5 8" id="KW-0812">Transmembrane</keyword>
<evidence type="ECO:0000256" key="2">
    <source>
        <dbReference type="ARBA" id="ARBA00009854"/>
    </source>
</evidence>
<evidence type="ECO:0000259" key="9">
    <source>
        <dbReference type="PROSITE" id="PS51202"/>
    </source>
</evidence>
<feature type="transmembrane region" description="Helical" evidence="8">
    <location>
        <begin position="91"/>
        <end position="110"/>
    </location>
</feature>
<dbReference type="GO" id="GO:0005886">
    <property type="term" value="C:plasma membrane"/>
    <property type="evidence" value="ECO:0007669"/>
    <property type="project" value="UniProtKB-SubCell"/>
</dbReference>
<dbReference type="InterPro" id="IPR006037">
    <property type="entry name" value="RCK_C"/>
</dbReference>